<keyword evidence="7 14" id="KW-0812">Transmembrane</keyword>
<evidence type="ECO:0000256" key="4">
    <source>
        <dbReference type="ARBA" id="ARBA00007882"/>
    </source>
</evidence>
<gene>
    <name evidence="16" type="ORF">LOD99_2474</name>
</gene>
<dbReference type="InterPro" id="IPR019734">
    <property type="entry name" value="TPR_rpt"/>
</dbReference>
<protein>
    <recommendedName>
        <fullName evidence="5">dolichyl-phosphate-mannose--protein mannosyltransferase</fullName>
        <ecNumber evidence="5">2.4.1.109</ecNumber>
    </recommendedName>
</protein>
<accession>A0AAV7K2A6</accession>
<dbReference type="Proteomes" id="UP001165289">
    <property type="component" value="Unassembled WGS sequence"/>
</dbReference>
<dbReference type="GO" id="GO:0016020">
    <property type="term" value="C:membrane"/>
    <property type="evidence" value="ECO:0007669"/>
    <property type="project" value="UniProtKB-SubCell"/>
</dbReference>
<evidence type="ECO:0000256" key="2">
    <source>
        <dbReference type="ARBA" id="ARBA00004240"/>
    </source>
</evidence>
<dbReference type="EC" id="2.4.1.109" evidence="5"/>
<evidence type="ECO:0000259" key="15">
    <source>
        <dbReference type="Pfam" id="PF08409"/>
    </source>
</evidence>
<dbReference type="GO" id="GO:0005783">
    <property type="term" value="C:endoplasmic reticulum"/>
    <property type="evidence" value="ECO:0007669"/>
    <property type="project" value="UniProtKB-SubCell"/>
</dbReference>
<dbReference type="Gene3D" id="1.25.40.10">
    <property type="entry name" value="Tetratricopeptide repeat domain"/>
    <property type="match status" value="2"/>
</dbReference>
<feature type="transmembrane region" description="Helical" evidence="14">
    <location>
        <begin position="170"/>
        <end position="190"/>
    </location>
</feature>
<dbReference type="Pfam" id="PF13176">
    <property type="entry name" value="TPR_7"/>
    <property type="match status" value="1"/>
</dbReference>
<evidence type="ECO:0000256" key="3">
    <source>
        <dbReference type="ARBA" id="ARBA00004922"/>
    </source>
</evidence>
<comment type="similarity">
    <text evidence="4">Belongs to the TMTC family.</text>
</comment>
<dbReference type="GO" id="GO:0004169">
    <property type="term" value="F:dolichyl-phosphate-mannose-protein mannosyltransferase activity"/>
    <property type="evidence" value="ECO:0007669"/>
    <property type="project" value="UniProtKB-EC"/>
</dbReference>
<evidence type="ECO:0000256" key="1">
    <source>
        <dbReference type="ARBA" id="ARBA00004141"/>
    </source>
</evidence>
<keyword evidence="11 14" id="KW-1133">Transmembrane helix</keyword>
<dbReference type="SUPFAM" id="SSF48452">
    <property type="entry name" value="TPR-like"/>
    <property type="match status" value="2"/>
</dbReference>
<dbReference type="PROSITE" id="PS50293">
    <property type="entry name" value="TPR_REGION"/>
    <property type="match status" value="1"/>
</dbReference>
<dbReference type="PANTHER" id="PTHR44395">
    <property type="match status" value="1"/>
</dbReference>
<evidence type="ECO:0000313" key="17">
    <source>
        <dbReference type="Proteomes" id="UP001165289"/>
    </source>
</evidence>
<evidence type="ECO:0000256" key="7">
    <source>
        <dbReference type="ARBA" id="ARBA00022692"/>
    </source>
</evidence>
<feature type="repeat" description="TPR" evidence="13">
    <location>
        <begin position="560"/>
        <end position="593"/>
    </location>
</feature>
<dbReference type="Pfam" id="PF13181">
    <property type="entry name" value="TPR_8"/>
    <property type="match status" value="3"/>
</dbReference>
<evidence type="ECO:0000256" key="10">
    <source>
        <dbReference type="ARBA" id="ARBA00022824"/>
    </source>
</evidence>
<evidence type="ECO:0000256" key="6">
    <source>
        <dbReference type="ARBA" id="ARBA00022679"/>
    </source>
</evidence>
<comment type="pathway">
    <text evidence="3">Protein modification; protein glycosylation.</text>
</comment>
<evidence type="ECO:0000313" key="16">
    <source>
        <dbReference type="EMBL" id="KAI6655185.1"/>
    </source>
</evidence>
<evidence type="ECO:0000256" key="8">
    <source>
        <dbReference type="ARBA" id="ARBA00022737"/>
    </source>
</evidence>
<comment type="caution">
    <text evidence="16">The sequence shown here is derived from an EMBL/GenBank/DDBJ whole genome shotgun (WGS) entry which is preliminary data.</text>
</comment>
<feature type="transmembrane region" description="Helical" evidence="14">
    <location>
        <begin position="375"/>
        <end position="395"/>
    </location>
</feature>
<feature type="transmembrane region" description="Helical" evidence="14">
    <location>
        <begin position="345"/>
        <end position="369"/>
    </location>
</feature>
<feature type="transmembrane region" description="Helical" evidence="14">
    <location>
        <begin position="233"/>
        <end position="252"/>
    </location>
</feature>
<organism evidence="16 17">
    <name type="scientific">Oopsacas minuta</name>
    <dbReference type="NCBI Taxonomy" id="111878"/>
    <lineage>
        <taxon>Eukaryota</taxon>
        <taxon>Metazoa</taxon>
        <taxon>Porifera</taxon>
        <taxon>Hexactinellida</taxon>
        <taxon>Hexasterophora</taxon>
        <taxon>Lyssacinosida</taxon>
        <taxon>Leucopsacidae</taxon>
        <taxon>Oopsacas</taxon>
    </lineage>
</organism>
<keyword evidence="12 14" id="KW-0472">Membrane</keyword>
<feature type="repeat" description="TPR" evidence="13">
    <location>
        <begin position="767"/>
        <end position="800"/>
    </location>
</feature>
<evidence type="ECO:0000256" key="11">
    <source>
        <dbReference type="ARBA" id="ARBA00022989"/>
    </source>
</evidence>
<feature type="transmembrane region" description="Helical" evidence="14">
    <location>
        <begin position="92"/>
        <end position="113"/>
    </location>
</feature>
<dbReference type="Pfam" id="PF13414">
    <property type="entry name" value="TPR_11"/>
    <property type="match status" value="1"/>
</dbReference>
<feature type="transmembrane region" description="Helical" evidence="14">
    <location>
        <begin position="120"/>
        <end position="137"/>
    </location>
</feature>
<keyword evidence="10" id="KW-0256">Endoplasmic reticulum</keyword>
<dbReference type="Pfam" id="PF08409">
    <property type="entry name" value="TMTC_DUF1736"/>
    <property type="match status" value="1"/>
</dbReference>
<dbReference type="PROSITE" id="PS50005">
    <property type="entry name" value="TPR"/>
    <property type="match status" value="7"/>
</dbReference>
<feature type="repeat" description="TPR" evidence="13">
    <location>
        <begin position="444"/>
        <end position="477"/>
    </location>
</feature>
<evidence type="ECO:0000256" key="5">
    <source>
        <dbReference type="ARBA" id="ARBA00012839"/>
    </source>
</evidence>
<keyword evidence="6" id="KW-0808">Transferase</keyword>
<name>A0AAV7K2A6_9METZ</name>
<evidence type="ECO:0000256" key="13">
    <source>
        <dbReference type="PROSITE-ProRule" id="PRU00339"/>
    </source>
</evidence>
<comment type="subcellular location">
    <subcellularLocation>
        <location evidence="2">Endoplasmic reticulum</location>
    </subcellularLocation>
    <subcellularLocation>
        <location evidence="1">Membrane</location>
        <topology evidence="1">Multi-pass membrane protein</topology>
    </subcellularLocation>
</comment>
<feature type="transmembrane region" description="Helical" evidence="14">
    <location>
        <begin position="402"/>
        <end position="421"/>
    </location>
</feature>
<evidence type="ECO:0000256" key="9">
    <source>
        <dbReference type="ARBA" id="ARBA00022803"/>
    </source>
</evidence>
<dbReference type="InterPro" id="IPR013618">
    <property type="entry name" value="TMTC_DUF1736"/>
</dbReference>
<feature type="repeat" description="TPR" evidence="13">
    <location>
        <begin position="733"/>
        <end position="766"/>
    </location>
</feature>
<keyword evidence="17" id="KW-1185">Reference proteome</keyword>
<reference evidence="16 17" key="1">
    <citation type="journal article" date="2023" name="BMC Biol.">
        <title>The compact genome of the sponge Oopsacas minuta (Hexactinellida) is lacking key metazoan core genes.</title>
        <authorList>
            <person name="Santini S."/>
            <person name="Schenkelaars Q."/>
            <person name="Jourda C."/>
            <person name="Duchesne M."/>
            <person name="Belahbib H."/>
            <person name="Rocher C."/>
            <person name="Selva M."/>
            <person name="Riesgo A."/>
            <person name="Vervoort M."/>
            <person name="Leys S.P."/>
            <person name="Kodjabachian L."/>
            <person name="Le Bivic A."/>
            <person name="Borchiellini C."/>
            <person name="Claverie J.M."/>
            <person name="Renard E."/>
        </authorList>
    </citation>
    <scope>NUCLEOTIDE SEQUENCE [LARGE SCALE GENOMIC DNA]</scope>
    <source>
        <strain evidence="16">SPO-2</strain>
    </source>
</reference>
<feature type="transmembrane region" description="Helical" evidence="14">
    <location>
        <begin position="281"/>
        <end position="298"/>
    </location>
</feature>
<feature type="repeat" description="TPR" evidence="13">
    <location>
        <begin position="665"/>
        <end position="698"/>
    </location>
</feature>
<feature type="domain" description="DUF1736" evidence="15">
    <location>
        <begin position="259"/>
        <end position="326"/>
    </location>
</feature>
<feature type="transmembrane region" description="Helical" evidence="14">
    <location>
        <begin position="318"/>
        <end position="336"/>
    </location>
</feature>
<dbReference type="AlphaFoldDB" id="A0AAV7K2A6"/>
<feature type="repeat" description="TPR" evidence="13">
    <location>
        <begin position="631"/>
        <end position="664"/>
    </location>
</feature>
<dbReference type="InterPro" id="IPR011990">
    <property type="entry name" value="TPR-like_helical_dom_sf"/>
</dbReference>
<evidence type="ECO:0000256" key="12">
    <source>
        <dbReference type="ARBA" id="ARBA00023136"/>
    </source>
</evidence>
<dbReference type="PANTHER" id="PTHR44395:SF1">
    <property type="entry name" value="PROTEIN O-MANNOSYL-TRANSFERASE TMTC3"/>
    <property type="match status" value="1"/>
</dbReference>
<sequence>MNWKLSHTNVKIGCFIISCLCYINSLWGDFCFDDISAIVENKDLRPGTPLLNLLQNDFWGTPMHIEGSHKSYRPLTIFTFRINYYFDGLQPISYHIVNVLLHGIVTYLFTSFVSEISDNCCIALISGLLFAIHPIHTEAIAGLVGRAESLSGIFFLLVLFIYSRASNHTGLIYCIEMVLLYLATLCSILSKEVGITVIAICCVYDALYTEKIVVLNFLLPTSPIVWFKKYSSILKRITHLLIFTLTILFLRIKINGPGLPSFTPLDNPANYSPFPTRQLSFLYLCFINTGLLFCPSFLCADWTMQTVPLIESPLDPRNILTLLTFSGYFMLGIWAISDNTYDKRLVLMALSIIIFPYIPASNLFFPVGFVIAERILYLPSMGMCLLVALGVNKLMKIRKVKYLCYLFLCITCLFYCTKTMVRNLDWSNDYSLFKSGIKINKHNAKLYNNLGHVFENREQYQEAEELFLKASGIQPDDTGSWINLGRVLKAQKRYNESELALKTALQQMPNITEKGQSFRIAPNFLNVYFNYANLLSQNPTRYKEAENYYKTTLRVRPDMPEAHMNYGNLLIKIGDFDSALSHFQMAIDKKPDYADAYYNMATTYLKKKDSATGEKNLRITLSLDPNHIHGLVNLANLLLEYDTLKSRDEAMLLFKRVLEIDPSNELALFSLGLLFSDDGLHQQAEEMFLQTVNVNPLHKSALFNLGFYALTFKNFVKCIEYLGILVANYPAHFRGIFNLADCYMHISDRENAKLYYKLTLELDPNFTPALHNLGVALAQENDFLEAIALFEQVLILEPSHQNAKIYLDLSKNELYGKSKH</sequence>
<keyword evidence="9 13" id="KW-0802">TPR repeat</keyword>
<feature type="transmembrane region" description="Helical" evidence="14">
    <location>
        <begin position="143"/>
        <end position="163"/>
    </location>
</feature>
<dbReference type="EMBL" id="JAKMXF010000210">
    <property type="protein sequence ID" value="KAI6655185.1"/>
    <property type="molecule type" value="Genomic_DNA"/>
</dbReference>
<proteinExistence type="inferred from homology"/>
<feature type="repeat" description="TPR" evidence="13">
    <location>
        <begin position="594"/>
        <end position="627"/>
    </location>
</feature>
<keyword evidence="8" id="KW-0677">Repeat</keyword>
<evidence type="ECO:0000256" key="14">
    <source>
        <dbReference type="SAM" id="Phobius"/>
    </source>
</evidence>
<dbReference type="SMART" id="SM00028">
    <property type="entry name" value="TPR"/>
    <property type="match status" value="9"/>
</dbReference>